<evidence type="ECO:0000313" key="4">
    <source>
        <dbReference type="Proteomes" id="UP000076738"/>
    </source>
</evidence>
<dbReference type="EMBL" id="KV417369">
    <property type="protein sequence ID" value="KZO89709.1"/>
    <property type="molecule type" value="Genomic_DNA"/>
</dbReference>
<dbReference type="GO" id="GO:0005524">
    <property type="term" value="F:ATP binding"/>
    <property type="evidence" value="ECO:0007669"/>
    <property type="project" value="InterPro"/>
</dbReference>
<dbReference type="AlphaFoldDB" id="A0A167FPH6"/>
<protein>
    <recommendedName>
        <fullName evidence="2">Protein kinase domain-containing protein</fullName>
    </recommendedName>
</protein>
<keyword evidence="4" id="KW-1185">Reference proteome</keyword>
<evidence type="ECO:0000259" key="2">
    <source>
        <dbReference type="PROSITE" id="PS50011"/>
    </source>
</evidence>
<dbReference type="InterPro" id="IPR011009">
    <property type="entry name" value="Kinase-like_dom_sf"/>
</dbReference>
<dbReference type="GO" id="GO:0004672">
    <property type="term" value="F:protein kinase activity"/>
    <property type="evidence" value="ECO:0007669"/>
    <property type="project" value="InterPro"/>
</dbReference>
<evidence type="ECO:0000256" key="1">
    <source>
        <dbReference type="SAM" id="MobiDB-lite"/>
    </source>
</evidence>
<evidence type="ECO:0000313" key="3">
    <source>
        <dbReference type="EMBL" id="KZO89709.1"/>
    </source>
</evidence>
<gene>
    <name evidence="3" type="ORF">CALVIDRAFT_543342</name>
</gene>
<dbReference type="STRING" id="1330018.A0A167FPH6"/>
<name>A0A167FPH6_CALVF</name>
<feature type="region of interest" description="Disordered" evidence="1">
    <location>
        <begin position="1"/>
        <end position="28"/>
    </location>
</feature>
<proteinExistence type="predicted"/>
<dbReference type="InterPro" id="IPR008266">
    <property type="entry name" value="Tyr_kinase_AS"/>
</dbReference>
<reference evidence="3 4" key="1">
    <citation type="journal article" date="2016" name="Mol. Biol. Evol.">
        <title>Comparative Genomics of Early-Diverging Mushroom-Forming Fungi Provides Insights into the Origins of Lignocellulose Decay Capabilities.</title>
        <authorList>
            <person name="Nagy L.G."/>
            <person name="Riley R."/>
            <person name="Tritt A."/>
            <person name="Adam C."/>
            <person name="Daum C."/>
            <person name="Floudas D."/>
            <person name="Sun H."/>
            <person name="Yadav J.S."/>
            <person name="Pangilinan J."/>
            <person name="Larsson K.H."/>
            <person name="Matsuura K."/>
            <person name="Barry K."/>
            <person name="Labutti K."/>
            <person name="Kuo R."/>
            <person name="Ohm R.A."/>
            <person name="Bhattacharya S.S."/>
            <person name="Shirouzu T."/>
            <person name="Yoshinaga Y."/>
            <person name="Martin F.M."/>
            <person name="Grigoriev I.V."/>
            <person name="Hibbett D.S."/>
        </authorList>
    </citation>
    <scope>NUCLEOTIDE SEQUENCE [LARGE SCALE GENOMIC DNA]</scope>
    <source>
        <strain evidence="3 4">TUFC12733</strain>
    </source>
</reference>
<dbReference type="PROSITE" id="PS00109">
    <property type="entry name" value="PROTEIN_KINASE_TYR"/>
    <property type="match status" value="1"/>
</dbReference>
<dbReference type="SUPFAM" id="SSF56112">
    <property type="entry name" value="Protein kinase-like (PK-like)"/>
    <property type="match status" value="1"/>
</dbReference>
<dbReference type="InterPro" id="IPR000719">
    <property type="entry name" value="Prot_kinase_dom"/>
</dbReference>
<organism evidence="3 4">
    <name type="scientific">Calocera viscosa (strain TUFC12733)</name>
    <dbReference type="NCBI Taxonomy" id="1330018"/>
    <lineage>
        <taxon>Eukaryota</taxon>
        <taxon>Fungi</taxon>
        <taxon>Dikarya</taxon>
        <taxon>Basidiomycota</taxon>
        <taxon>Agaricomycotina</taxon>
        <taxon>Dacrymycetes</taxon>
        <taxon>Dacrymycetales</taxon>
        <taxon>Dacrymycetaceae</taxon>
        <taxon>Calocera</taxon>
    </lineage>
</organism>
<feature type="domain" description="Protein kinase" evidence="2">
    <location>
        <begin position="77"/>
        <end position="358"/>
    </location>
</feature>
<dbReference type="Pfam" id="PF00069">
    <property type="entry name" value="Pkinase"/>
    <property type="match status" value="1"/>
</dbReference>
<sequence length="358" mass="39678">MTSSCVYTTGPKEPAVSPSSENQWDGTADDQEVSLLNSEKWPDDGDLFLDEDKRRFQDLWAQQLPILKAKGYEPDFVNGLDLAGKDEGNTDEKSGFVVPASKGKKDYYVRSIKKDSEEQHCIERLAQEYCFECPIADPVEILYGPSSSSETQRALIVMRKMEQHWLTRLHTIAPEDTMSALYVVHSVTRMLQNVARMHAVGVVHLDIRAANILVGTDGLPAFIDLGESVYLPDGVTTRICTAPVPGTRRIKPTYSYGYHSPQRCKNEPFDGRAADVFATGVFLKRCFMATDAQRVALAGYLPQIEELVTAMTSDEESNRISSGAAYGVWAAMLLDRTALLEDGYAQRVPFPHPPSTSG</sequence>
<dbReference type="Proteomes" id="UP000076738">
    <property type="component" value="Unassembled WGS sequence"/>
</dbReference>
<dbReference type="PROSITE" id="PS50011">
    <property type="entry name" value="PROTEIN_KINASE_DOM"/>
    <property type="match status" value="1"/>
</dbReference>
<accession>A0A167FPH6</accession>
<dbReference type="OrthoDB" id="4062651at2759"/>
<dbReference type="Gene3D" id="1.10.510.10">
    <property type="entry name" value="Transferase(Phosphotransferase) domain 1"/>
    <property type="match status" value="1"/>
</dbReference>